<dbReference type="EMBL" id="CALSDN010000008">
    <property type="protein sequence ID" value="CAH6722041.1"/>
    <property type="molecule type" value="Genomic_DNA"/>
</dbReference>
<evidence type="ECO:0000313" key="2">
    <source>
        <dbReference type="Proteomes" id="UP001152531"/>
    </source>
</evidence>
<gene>
    <name evidence="1" type="ORF">CLIB1444_08S00518</name>
</gene>
<proteinExistence type="predicted"/>
<accession>A0ACA9YAE5</accession>
<protein>
    <submittedName>
        <fullName evidence="1">Uncharacterized protein</fullName>
    </submittedName>
</protein>
<organism evidence="1 2">
    <name type="scientific">[Candida] jaroonii</name>
    <dbReference type="NCBI Taxonomy" id="467808"/>
    <lineage>
        <taxon>Eukaryota</taxon>
        <taxon>Fungi</taxon>
        <taxon>Dikarya</taxon>
        <taxon>Ascomycota</taxon>
        <taxon>Saccharomycotina</taxon>
        <taxon>Pichiomycetes</taxon>
        <taxon>Debaryomycetaceae</taxon>
        <taxon>Yamadazyma</taxon>
    </lineage>
</organism>
<name>A0ACA9YAE5_9ASCO</name>
<evidence type="ECO:0000313" key="1">
    <source>
        <dbReference type="EMBL" id="CAH6722041.1"/>
    </source>
</evidence>
<comment type="caution">
    <text evidence="1">The sequence shown here is derived from an EMBL/GenBank/DDBJ whole genome shotgun (WGS) entry which is preliminary data.</text>
</comment>
<keyword evidence="2" id="KW-1185">Reference proteome</keyword>
<reference evidence="1" key="1">
    <citation type="submission" date="2022-06" db="EMBL/GenBank/DDBJ databases">
        <authorList>
            <person name="Legras J.-L."/>
            <person name="Devillers H."/>
            <person name="Grondin C."/>
        </authorList>
    </citation>
    <scope>NUCLEOTIDE SEQUENCE</scope>
    <source>
        <strain evidence="1">CLIB 1444</strain>
    </source>
</reference>
<dbReference type="Proteomes" id="UP001152531">
    <property type="component" value="Unassembled WGS sequence"/>
</dbReference>
<sequence length="517" mass="59987">MFSILNTNLNKVTRKNFKPLIPERRDGINCVQKKVKIENIVGTKYRSRNGCTYCKSKKRKCDEGTPCGLCVKKGIECQYKHKTNNSAGNISIKSKLLDITDKSSEKDPVDNISEKALILFDKSGQTSDYVVDDKIEEINICRTPKSYFEFFNDEKVKYFVDFFEHKVSPVLAVTTEDYNYFSKLFHRLATHEKSFTMLICAWGALYSKDRKVDNEVKHYLNQSLVSFNSNFNNINHSTNSYFKIVYYLMLIGFNICSGDVNVWDELFTELHQIIVYYGGLLKLGRDFNYSNEIIFLILNFQYHDLMSCNSFAFGTKFLMSEYKQVLNELHFKESEYGLDTLQGLNHPILTVMGEIINDVNGLEPIDSEVLWYRINHVTPNYQLVKLLSESDQLLHVNSFEIYRSCCKIMFKLYVQHTKPKYLHSLLSETIDKFNHLLGTRMTIILCLPLILCGVLSYTDDDKQRLASLYSRIEDICAIDNVIKSWNLIQKFWLVNDGDFIVNWSAVCNSEYGNLCVV</sequence>